<dbReference type="InterPro" id="IPR029063">
    <property type="entry name" value="SAM-dependent_MTases_sf"/>
</dbReference>
<comment type="caution">
    <text evidence="2">The sequence shown here is derived from an EMBL/GenBank/DDBJ whole genome shotgun (WGS) entry which is preliminary data.</text>
</comment>
<name>A0ABQ4SUB9_9HYPH</name>
<dbReference type="Proteomes" id="UP001055102">
    <property type="component" value="Unassembled WGS sequence"/>
</dbReference>
<dbReference type="Gene3D" id="3.40.50.150">
    <property type="entry name" value="Vaccinia Virus protein VP39"/>
    <property type="match status" value="1"/>
</dbReference>
<dbReference type="CDD" id="cd02440">
    <property type="entry name" value="AdoMet_MTases"/>
    <property type="match status" value="1"/>
</dbReference>
<keyword evidence="3" id="KW-1185">Reference proteome</keyword>
<dbReference type="EMBL" id="BPQR01000011">
    <property type="protein sequence ID" value="GJE05463.1"/>
    <property type="molecule type" value="Genomic_DNA"/>
</dbReference>
<proteinExistence type="predicted"/>
<evidence type="ECO:0000259" key="1">
    <source>
        <dbReference type="Pfam" id="PF08241"/>
    </source>
</evidence>
<dbReference type="Pfam" id="PF08241">
    <property type="entry name" value="Methyltransf_11"/>
    <property type="match status" value="1"/>
</dbReference>
<organism evidence="2 3">
    <name type="scientific">Methylobacterium jeotgali</name>
    <dbReference type="NCBI Taxonomy" id="381630"/>
    <lineage>
        <taxon>Bacteria</taxon>
        <taxon>Pseudomonadati</taxon>
        <taxon>Pseudomonadota</taxon>
        <taxon>Alphaproteobacteria</taxon>
        <taxon>Hyphomicrobiales</taxon>
        <taxon>Methylobacteriaceae</taxon>
        <taxon>Methylobacterium</taxon>
    </lineage>
</organism>
<dbReference type="SUPFAM" id="SSF53335">
    <property type="entry name" value="S-adenosyl-L-methionine-dependent methyltransferases"/>
    <property type="match status" value="1"/>
</dbReference>
<evidence type="ECO:0000313" key="2">
    <source>
        <dbReference type="EMBL" id="GJE05463.1"/>
    </source>
</evidence>
<gene>
    <name evidence="2" type="primary">COQ3_2</name>
    <name evidence="2" type="ORF">AOPFMNJM_0763</name>
</gene>
<reference evidence="2" key="2">
    <citation type="submission" date="2021-08" db="EMBL/GenBank/DDBJ databases">
        <authorList>
            <person name="Tani A."/>
            <person name="Ola A."/>
            <person name="Ogura Y."/>
            <person name="Katsura K."/>
            <person name="Hayashi T."/>
        </authorList>
    </citation>
    <scope>NUCLEOTIDE SEQUENCE</scope>
    <source>
        <strain evidence="2">LMG 23639</strain>
    </source>
</reference>
<dbReference type="InterPro" id="IPR013216">
    <property type="entry name" value="Methyltransf_11"/>
</dbReference>
<sequence>MPAALSLTHQHILAVVESELAGRSPGGRLSLLDAGCGDGLLLGYLARALPILRPGAELDLHGFDVGDHGVQQAGYFDRTIADLDAATGVSWRERLALISERDPWPYADASLDAVVSNQVLEHVADHGRFFAETARVLRPGGVSVHLFPLGHVAVEPHLHVPFAHWFGGSDAIADAIRWSNRLGIGRFRAAAETDLDRYARAHADFLVRFTNYRTMATLIAEAKRAKLHATFRYTPHYYTAKLRAMAGKPARYRYAVPGALHGLAAMALRYVSSATLVLRKDESYSLPALHPEPVP</sequence>
<keyword evidence="2" id="KW-0830">Ubiquinone</keyword>
<evidence type="ECO:0000313" key="3">
    <source>
        <dbReference type="Proteomes" id="UP001055102"/>
    </source>
</evidence>
<protein>
    <submittedName>
        <fullName evidence="2">Ubiquinone biosynthesis O-methyltransferase, mitochondrial</fullName>
    </submittedName>
</protein>
<feature type="domain" description="Methyltransferase type 11" evidence="1">
    <location>
        <begin position="32"/>
        <end position="142"/>
    </location>
</feature>
<reference evidence="2" key="1">
    <citation type="journal article" date="2021" name="Front. Microbiol.">
        <title>Comprehensive Comparative Genomics and Phenotyping of Methylobacterium Species.</title>
        <authorList>
            <person name="Alessa O."/>
            <person name="Ogura Y."/>
            <person name="Fujitani Y."/>
            <person name="Takami H."/>
            <person name="Hayashi T."/>
            <person name="Sahin N."/>
            <person name="Tani A."/>
        </authorList>
    </citation>
    <scope>NUCLEOTIDE SEQUENCE</scope>
    <source>
        <strain evidence="2">LMG 23639</strain>
    </source>
</reference>
<accession>A0ABQ4SUB9</accession>